<name>A0A8J2ZHF1_9RHOB</name>
<sequence>MTHPGITPLEAILHRRIAAEGPMSIAEYMAMCLLHPEHGYYTTRDPLGRGGDFTTAPEISQMFGEMLGLALAQCWLDQGQPSSFVLAELGAGRGTLMTDATRAMASVPGLLEAAQLHLVEASPALKTAQAQALAALSPTFHDSVETLPEAPLFLVANEFFDALPIRQFLRSGDGWSERVIGVSDGALAFGLTDPAPVAALEHRSGDTVEGDLVETCAPATGIIAEIGRRIAGHGGAALVIDYGSSRSLGDTFQAVRRHEKVSPLEAPGEADLTAHVDFGALAAAAPCEATDDVPQGVFLERLGITARAHALAARLSGGALDSHVAAHRRLTHPQEMGSLFRTLGLFPAGTPVPPGLAE</sequence>
<dbReference type="GO" id="GO:0035243">
    <property type="term" value="F:protein-arginine omega-N symmetric methyltransferase activity"/>
    <property type="evidence" value="ECO:0007669"/>
    <property type="project" value="TreeGrafter"/>
</dbReference>
<reference evidence="3" key="2">
    <citation type="submission" date="2020-09" db="EMBL/GenBank/DDBJ databases">
        <authorList>
            <person name="Sun Q."/>
            <person name="Zhou Y."/>
        </authorList>
    </citation>
    <scope>NUCLEOTIDE SEQUENCE</scope>
    <source>
        <strain evidence="3">CGMCC 1.15762</strain>
    </source>
</reference>
<comment type="caution">
    <text evidence="3">The sequence shown here is derived from an EMBL/GenBank/DDBJ whole genome shotgun (WGS) entry which is preliminary data.</text>
</comment>
<dbReference type="Proteomes" id="UP000617145">
    <property type="component" value="Unassembled WGS sequence"/>
</dbReference>
<evidence type="ECO:0000313" key="4">
    <source>
        <dbReference type="Proteomes" id="UP000617145"/>
    </source>
</evidence>
<proteinExistence type="predicted"/>
<dbReference type="InterPro" id="IPR003788">
    <property type="entry name" value="NDUFAF7"/>
</dbReference>
<evidence type="ECO:0000313" key="3">
    <source>
        <dbReference type="EMBL" id="GGG64677.1"/>
    </source>
</evidence>
<dbReference type="PANTHER" id="PTHR12049">
    <property type="entry name" value="PROTEIN ARGININE METHYLTRANSFERASE NDUFAF7, MITOCHONDRIAL"/>
    <property type="match status" value="1"/>
</dbReference>
<dbReference type="Pfam" id="PF02636">
    <property type="entry name" value="Methyltransf_28"/>
    <property type="match status" value="1"/>
</dbReference>
<dbReference type="PANTHER" id="PTHR12049:SF7">
    <property type="entry name" value="PROTEIN ARGININE METHYLTRANSFERASE NDUFAF7, MITOCHONDRIAL"/>
    <property type="match status" value="1"/>
</dbReference>
<dbReference type="Gene3D" id="3.40.50.12710">
    <property type="match status" value="1"/>
</dbReference>
<dbReference type="EMBL" id="BMJV01000001">
    <property type="protein sequence ID" value="GGG64677.1"/>
    <property type="molecule type" value="Genomic_DNA"/>
</dbReference>
<dbReference type="InterPro" id="IPR038375">
    <property type="entry name" value="NDUFAF7_sf"/>
</dbReference>
<keyword evidence="2" id="KW-0808">Transferase</keyword>
<dbReference type="InterPro" id="IPR029063">
    <property type="entry name" value="SAM-dependent_MTases_sf"/>
</dbReference>
<accession>A0A8J2ZHF1</accession>
<reference evidence="3" key="1">
    <citation type="journal article" date="2014" name="Int. J. Syst. Evol. Microbiol.">
        <title>Complete genome sequence of Corynebacterium casei LMG S-19264T (=DSM 44701T), isolated from a smear-ripened cheese.</title>
        <authorList>
            <consortium name="US DOE Joint Genome Institute (JGI-PGF)"/>
            <person name="Walter F."/>
            <person name="Albersmeier A."/>
            <person name="Kalinowski J."/>
            <person name="Ruckert C."/>
        </authorList>
    </citation>
    <scope>NUCLEOTIDE SEQUENCE</scope>
    <source>
        <strain evidence="3">CGMCC 1.15762</strain>
    </source>
</reference>
<evidence type="ECO:0000256" key="1">
    <source>
        <dbReference type="ARBA" id="ARBA00022603"/>
    </source>
</evidence>
<keyword evidence="4" id="KW-1185">Reference proteome</keyword>
<dbReference type="AlphaFoldDB" id="A0A8J2ZHF1"/>
<dbReference type="SUPFAM" id="SSF53335">
    <property type="entry name" value="S-adenosyl-L-methionine-dependent methyltransferases"/>
    <property type="match status" value="1"/>
</dbReference>
<evidence type="ECO:0000256" key="2">
    <source>
        <dbReference type="ARBA" id="ARBA00022679"/>
    </source>
</evidence>
<keyword evidence="1" id="KW-0489">Methyltransferase</keyword>
<protein>
    <submittedName>
        <fullName evidence="3">ATP synthase subunit beta</fullName>
    </submittedName>
</protein>
<organism evidence="3 4">
    <name type="scientific">Salipiger pallidus</name>
    <dbReference type="NCBI Taxonomy" id="1775170"/>
    <lineage>
        <taxon>Bacteria</taxon>
        <taxon>Pseudomonadati</taxon>
        <taxon>Pseudomonadota</taxon>
        <taxon>Alphaproteobacteria</taxon>
        <taxon>Rhodobacterales</taxon>
        <taxon>Roseobacteraceae</taxon>
        <taxon>Salipiger</taxon>
    </lineage>
</organism>
<gene>
    <name evidence="3" type="ORF">GCM10011415_09110</name>
</gene>
<dbReference type="GO" id="GO:0032259">
    <property type="term" value="P:methylation"/>
    <property type="evidence" value="ECO:0007669"/>
    <property type="project" value="UniProtKB-KW"/>
</dbReference>